<protein>
    <recommendedName>
        <fullName evidence="5">DUF3040 domain-containing protein</fullName>
    </recommendedName>
</protein>
<reference evidence="3" key="1">
    <citation type="submission" date="2023-01" db="EMBL/GenBank/DDBJ databases">
        <title>Draft genome sequence of Nocardiopsis sp. LSu2-4 isolated from halophytes.</title>
        <authorList>
            <person name="Duangmal K."/>
            <person name="Chantavorakit T."/>
        </authorList>
    </citation>
    <scope>NUCLEOTIDE SEQUENCE</scope>
    <source>
        <strain evidence="3">LSu2-4</strain>
    </source>
</reference>
<dbReference type="EMBL" id="JAQFWP010000030">
    <property type="protein sequence ID" value="MDA2806171.1"/>
    <property type="molecule type" value="Genomic_DNA"/>
</dbReference>
<evidence type="ECO:0000313" key="4">
    <source>
        <dbReference type="Proteomes" id="UP001165685"/>
    </source>
</evidence>
<evidence type="ECO:0000256" key="2">
    <source>
        <dbReference type="SAM" id="Phobius"/>
    </source>
</evidence>
<keyword evidence="2" id="KW-0472">Membrane</keyword>
<feature type="transmembrane region" description="Helical" evidence="2">
    <location>
        <begin position="139"/>
        <end position="162"/>
    </location>
</feature>
<gene>
    <name evidence="3" type="ORF">O4U47_16790</name>
</gene>
<keyword evidence="2" id="KW-1133">Transmembrane helix</keyword>
<evidence type="ECO:0000256" key="1">
    <source>
        <dbReference type="SAM" id="MobiDB-lite"/>
    </source>
</evidence>
<dbReference type="Proteomes" id="UP001165685">
    <property type="component" value="Unassembled WGS sequence"/>
</dbReference>
<evidence type="ECO:0008006" key="5">
    <source>
        <dbReference type="Google" id="ProtNLM"/>
    </source>
</evidence>
<dbReference type="RefSeq" id="WP_270678812.1">
    <property type="nucleotide sequence ID" value="NZ_JAQFWP010000030.1"/>
</dbReference>
<organism evidence="3 4">
    <name type="scientific">Nocardiopsis suaedae</name>
    <dbReference type="NCBI Taxonomy" id="3018444"/>
    <lineage>
        <taxon>Bacteria</taxon>
        <taxon>Bacillati</taxon>
        <taxon>Actinomycetota</taxon>
        <taxon>Actinomycetes</taxon>
        <taxon>Streptosporangiales</taxon>
        <taxon>Nocardiopsidaceae</taxon>
        <taxon>Nocardiopsis</taxon>
    </lineage>
</organism>
<keyword evidence="2" id="KW-0812">Transmembrane</keyword>
<evidence type="ECO:0000313" key="3">
    <source>
        <dbReference type="EMBL" id="MDA2806171.1"/>
    </source>
</evidence>
<feature type="region of interest" description="Disordered" evidence="1">
    <location>
        <begin position="47"/>
        <end position="78"/>
    </location>
</feature>
<accession>A0ABT4TNA0</accession>
<keyword evidence="4" id="KW-1185">Reference proteome</keyword>
<comment type="caution">
    <text evidence="3">The sequence shown here is derived from an EMBL/GenBank/DDBJ whole genome shotgun (WGS) entry which is preliminary data.</text>
</comment>
<name>A0ABT4TNA0_9ACTN</name>
<proteinExistence type="predicted"/>
<sequence>MTTTVCHAPSRHTDARGLDAAQNAELAHLVRRLAAVRPEIIATGSNAWGAPSRPPAPAPRPELRPMFPPHLTSEDFPLPKEQRDFIARLRAQSLGRMRPGDHWPAHADDRFRAKMRRPLLRHRIADAVRDRARAVCTTLGAATLIGGSAILPLLAAGVLTPWPPA</sequence>